<dbReference type="InterPro" id="IPR011635">
    <property type="entry name" value="CARDB"/>
</dbReference>
<dbReference type="Gene3D" id="2.60.40.4070">
    <property type="match status" value="1"/>
</dbReference>
<dbReference type="Proteomes" id="UP001593833">
    <property type="component" value="Unassembled WGS sequence"/>
</dbReference>
<dbReference type="Pfam" id="PF07705">
    <property type="entry name" value="CARDB"/>
    <property type="match status" value="1"/>
</dbReference>
<accession>A0ABV6YJS5</accession>
<organism evidence="4 5">
    <name type="scientific">Eiseniibacteriota bacterium</name>
    <dbReference type="NCBI Taxonomy" id="2212470"/>
    <lineage>
        <taxon>Bacteria</taxon>
        <taxon>Candidatus Eiseniibacteriota</taxon>
    </lineage>
</organism>
<dbReference type="InterPro" id="IPR036116">
    <property type="entry name" value="FN3_sf"/>
</dbReference>
<gene>
    <name evidence="4" type="ORF">ACFL6M_03220</name>
</gene>
<name>A0ABV6YJS5_UNCEI</name>
<comment type="caution">
    <text evidence="4">The sequence shown here is derived from an EMBL/GenBank/DDBJ whole genome shotgun (WGS) entry which is preliminary data.</text>
</comment>
<evidence type="ECO:0000256" key="1">
    <source>
        <dbReference type="SAM" id="MobiDB-lite"/>
    </source>
</evidence>
<evidence type="ECO:0000259" key="3">
    <source>
        <dbReference type="Pfam" id="PF07705"/>
    </source>
</evidence>
<dbReference type="EMBL" id="JBHPKH010000023">
    <property type="protein sequence ID" value="MFC1572590.1"/>
    <property type="molecule type" value="Genomic_DNA"/>
</dbReference>
<dbReference type="Gene3D" id="2.60.40.10">
    <property type="entry name" value="Immunoglobulins"/>
    <property type="match status" value="2"/>
</dbReference>
<feature type="compositionally biased region" description="Polar residues" evidence="1">
    <location>
        <begin position="76"/>
        <end position="85"/>
    </location>
</feature>
<dbReference type="SUPFAM" id="SSF49265">
    <property type="entry name" value="Fibronectin type III"/>
    <property type="match status" value="1"/>
</dbReference>
<evidence type="ECO:0000256" key="2">
    <source>
        <dbReference type="SAM" id="SignalP"/>
    </source>
</evidence>
<feature type="region of interest" description="Disordered" evidence="1">
    <location>
        <begin position="27"/>
        <end position="85"/>
    </location>
</feature>
<evidence type="ECO:0000313" key="4">
    <source>
        <dbReference type="EMBL" id="MFC1572590.1"/>
    </source>
</evidence>
<feature type="compositionally biased region" description="Low complexity" evidence="1">
    <location>
        <begin position="59"/>
        <end position="70"/>
    </location>
</feature>
<evidence type="ECO:0000313" key="5">
    <source>
        <dbReference type="Proteomes" id="UP001593833"/>
    </source>
</evidence>
<keyword evidence="5" id="KW-1185">Reference proteome</keyword>
<keyword evidence="2" id="KW-0732">Signal</keyword>
<proteinExistence type="predicted"/>
<feature type="signal peptide" evidence="2">
    <location>
        <begin position="1"/>
        <end position="27"/>
    </location>
</feature>
<feature type="domain" description="CARDB" evidence="3">
    <location>
        <begin position="229"/>
        <end position="330"/>
    </location>
</feature>
<protein>
    <submittedName>
        <fullName evidence="4">CARDB domain-containing protein</fullName>
    </submittedName>
</protein>
<feature type="chain" id="PRO_5045769659" evidence="2">
    <location>
        <begin position="28"/>
        <end position="2255"/>
    </location>
</feature>
<sequence>MKAGRFSGLLYAVALTFLYLTHPPAAAGDGTISDQPRRDRFAPPTSWRPHLDLRDGTGDISDSSASMSIDVVPGSRPQSNEPRLQRNCSVTIDSTRCGNDYEQYDGDVGSCGVCGAHLSEGGSAGWVQYFFHPGHDVAEGSLVVKVEFWDNGGIFSNGPDIAVWNFSTQEWTVWEDQGTPGDCEWHTYPLPNSNDYVDNYGYVIVEVWASAAHDNTCVCHAGIEYCLYPDLVIDDITLNPWGFCADDPVDILVDVTNDGPGAIDDLTVRLDLNIGGSYYDNMQWSGDWSVGQTRQAVFPNYVWGQCEGRTVEAEVDPYDAIDEENENNNTDQITNFQPWCPVVNSPGNVQASDAEYCDQVKITWNSVQYAEEYRVVRGSTTLGTVSASPFWDNDPPQAWTTYNYKVYAGNDECGEYSTPGANDGEAASIPSSVTGLQAEGLGCNEIRINWNESANAEYYKIRRDGNFLTETTSLFYDDEAASSGSHDYSVAACNYLCDCTSYSSEVEGTTQLPPSSPNPVNASDGTYPTYIHVTWSNVQGEDGYHIYRDGNHEVPFASVGANQTYYDDGAVGSLDCHEYCVTAHNECGQSSFSASVCDTGCTGGGGGSIEGFVLTPGEYGVGVESVLVIATPGNGYEDYTDEDGEYAIAGLPIAQDGTWYTVTPTLEGHVFNPENAEVRLTPQENTAEQNFRDESVWPISGTVSYAETGCDGSNPCYLGGVEILVDDVSQGVYTDSSGAFGVPLGYGSHSLRPVPTGGHTFEPEYWIGDVTGPLAGIDFEDQLTRKLYGKVVGGCDIYIGPAEVVIWSTSGCHCDSVWTDGNGFFELDLPPLAYGVDAYLEDHPEVDFEPLNIDLTLYADSLEFVHRTPVELEFSGFPTLQPDCDVPIMQQWEPYVITIHAFERYDDDQICDLEEGELTIYDQIGDIGDTTVVVLDGYTSYTIVPGEPNFLAGGDYPYQKRFEVAYVDGDVDSTRRAIVTGHSPREETFTTVSPEIPFLILRDPPADHSYSELTQSTSTCLNASFYYQEEESETIEASLQVGLDLGFASLGGEIESSLEVGSSVNSTTEFGLCVTATTSYQTWDGEDIVGPDGDIFAGAAINIIYAVTDVLSVNENCEVEIDQSIAYNGEGFSTTFLYTAAHIRDEVVPELEWLAERTDDPDSVQIYLDSRDLWNNVLALNDSLKSVSEFLVNKTFSGCTSYDTTSTVTLTESEMLEFYMWIDSEVAAAANAAIFGIGGEVGVRVKAGLRIGESLSSSITTTNTVGFHLEDDDCGDEFTVDIKRDPVYGTPIFDLIGGETSCPWEHPSQPREGVSLDIDPYVQTDVPPGETGVFTLYLGNTSQTEEDGYYHLCPVPESNPDGAVIEISGNPLDDCLEYFLEYGEMLEQTMTVGRGPVASEYCPLRLRLQSICDPGQISDVDSFCVYFLEPCTPVVMSNPSDNWVVNQASNDSLLITLTDYDREDENLISIDFQYTPLGEENWLTVYSIDKEDLPPTFVNFYWDVSMIADGQYEIRAATVCLTINGYSQEFAGVIDRVSPQVIATEPADGFLGRQDPISCTFSELIDCGTATATCCSLKTEVAGDPLPIDVLCVDNDQALLIPQIDLYWYENERLCGTVTCIADVYGNVLEEPEGWCFLVDRGPLHWNPASLQMSVNPGETDTLSSELSNNLGEAIEFQILGSDICTPEPASGVIPPGSYALIDFIIHDDLLVGTYIDTVNAYTLGWPDEPLVVTIDVGQGPPDWVVDPGGYTYSGSITAAVYDDSVRIGGPGDLLGAFVGEECRGVAEAQYFAGSYLFPLLVYSNAAGGEMMSFRHYDAYARVVHDIYETVEFYPDMVEGTPSNPFRMHITTLVYVCKPLPDEWNWFSLNVFHEDMSLNNVLASLDNHADLIKDQNRFSAYSPDWGWFGELDSIACTSTYKIYMNTADSLDFAGVRCDAATPIALTAGWNWPGYIPQVALPLGDALISIGDNGIYIKSQTAFAQYDSEFGWWGSLTEMAPFEGYMLQMAAPDTLIYADGLLARTEGWPSRPIVFSSPAQAEERWVVQPEAFEHNGSVTAAVTIGGTSIGASGDALVAFSNTECRGVAPALQAPTGEHLFCLIVYSNDPNDERLDLKFYDQGTNTIYDIEEGLDFQRDMTLGTPGTPWSTTPVGMTLGDRVGIPARTMLLPMTPNPTARAVSIAFSLSSAERVLVQIFNVRGEKVATLVDEALDPGNHGYMWPAKDDAGRQVGSGIYFCRLDAGAVSQSRKIVLLK</sequence>
<reference evidence="4 5" key="1">
    <citation type="submission" date="2024-09" db="EMBL/GenBank/DDBJ databases">
        <authorList>
            <person name="D'Angelo T."/>
        </authorList>
    </citation>
    <scope>NUCLEOTIDE SEQUENCE [LARGE SCALE GENOMIC DNA]</scope>
    <source>
        <strain evidence="4">SAG AM-320-E07</strain>
    </source>
</reference>
<dbReference type="InterPro" id="IPR013783">
    <property type="entry name" value="Ig-like_fold"/>
</dbReference>